<accession>A0ACC5RAY0</accession>
<dbReference type="EMBL" id="JAENHL010000008">
    <property type="protein sequence ID" value="MBK1869764.1"/>
    <property type="molecule type" value="Genomic_DNA"/>
</dbReference>
<evidence type="ECO:0000313" key="2">
    <source>
        <dbReference type="Proteomes" id="UP000616151"/>
    </source>
</evidence>
<proteinExistence type="predicted"/>
<sequence>MSDRKAVIGIDLGTQSTKAALVALDGQPIGSHSVAVEFERPQPGWGEQSPDILVQSTLACLSALTGKFPDVEIVGLGIAAQMGGAIGIDKNFEAVTPHEMWLDTRADEDRQELLGLYGPEILAKNGIIPFVAPRVRRWLRLDPAFAQRLAIVVAPAGYLAGRLTGAEAKDAVCDRTQANLYGCFDVARNQWDDDLARRCGLPPELLPRIADPFDIAGRLSAEMAARCGLTAGIPVAAGMGDGTGGWFAAGGIEPGVSIDTSGSSAHFAVTVDRFITDPSGLLACMPSAAPGRFYLLGFTTSTGLAHRWLSRTFGKSYQELEALSITVPPGSNGILAVPHLNGRVSPFEASMKGGFLGFDDKSGPGELYRALLEASAYELNGWLEAALKLAPGLTLSNVVNVGGGAQSALWNQIKADVTGLSLHIASPEINAARGAALAAGIAAGAIDRASRDWFAADYLEAQTFTPDAVRHRLYAPYRDSYARLTDQLLPVYRTLQQLRQNQRQEKDTP</sequence>
<keyword evidence="2" id="KW-1185">Reference proteome</keyword>
<organism evidence="1 2">
    <name type="scientific">Taklimakanibacter albus</name>
    <dbReference type="NCBI Taxonomy" id="2800327"/>
    <lineage>
        <taxon>Bacteria</taxon>
        <taxon>Pseudomonadati</taxon>
        <taxon>Pseudomonadota</taxon>
        <taxon>Alphaproteobacteria</taxon>
        <taxon>Hyphomicrobiales</taxon>
        <taxon>Aestuariivirgaceae</taxon>
        <taxon>Taklimakanibacter</taxon>
    </lineage>
</organism>
<comment type="caution">
    <text evidence="1">The sequence shown here is derived from an EMBL/GenBank/DDBJ whole genome shotgun (WGS) entry which is preliminary data.</text>
</comment>
<name>A0ACC5RAY0_9HYPH</name>
<dbReference type="Proteomes" id="UP000616151">
    <property type="component" value="Unassembled WGS sequence"/>
</dbReference>
<gene>
    <name evidence="1" type="ORF">JHL16_25605</name>
</gene>
<reference evidence="1" key="1">
    <citation type="submission" date="2021-01" db="EMBL/GenBank/DDBJ databases">
        <authorList>
            <person name="Sun Q."/>
        </authorList>
    </citation>
    <scope>NUCLEOTIDE SEQUENCE</scope>
    <source>
        <strain evidence="1">YIM B02566</strain>
    </source>
</reference>
<evidence type="ECO:0000313" key="1">
    <source>
        <dbReference type="EMBL" id="MBK1869764.1"/>
    </source>
</evidence>
<protein>
    <submittedName>
        <fullName evidence="1">Uncharacterized protein</fullName>
    </submittedName>
</protein>